<name>A0AAN8MCF0_9TELE</name>
<accession>A0AAN8MCF0</accession>
<comment type="caution">
    <text evidence="1">The sequence shown here is derived from an EMBL/GenBank/DDBJ whole genome shotgun (WGS) entry which is preliminary data.</text>
</comment>
<evidence type="ECO:0000313" key="1">
    <source>
        <dbReference type="EMBL" id="KAK6327179.1"/>
    </source>
</evidence>
<evidence type="ECO:0000313" key="2">
    <source>
        <dbReference type="Proteomes" id="UP001356427"/>
    </source>
</evidence>
<reference evidence="1 2" key="1">
    <citation type="submission" date="2021-04" db="EMBL/GenBank/DDBJ databases">
        <authorList>
            <person name="De Guttry C."/>
            <person name="Zahm M."/>
            <person name="Klopp C."/>
            <person name="Cabau C."/>
            <person name="Louis A."/>
            <person name="Berthelot C."/>
            <person name="Parey E."/>
            <person name="Roest Crollius H."/>
            <person name="Montfort J."/>
            <person name="Robinson-Rechavi M."/>
            <person name="Bucao C."/>
            <person name="Bouchez O."/>
            <person name="Gislard M."/>
            <person name="Lluch J."/>
            <person name="Milhes M."/>
            <person name="Lampietro C."/>
            <person name="Lopez Roques C."/>
            <person name="Donnadieu C."/>
            <person name="Braasch I."/>
            <person name="Desvignes T."/>
            <person name="Postlethwait J."/>
            <person name="Bobe J."/>
            <person name="Wedekind C."/>
            <person name="Guiguen Y."/>
        </authorList>
    </citation>
    <scope>NUCLEOTIDE SEQUENCE [LARGE SCALE GENOMIC DNA]</scope>
    <source>
        <strain evidence="1">Cs_M1</strain>
        <tissue evidence="1">Blood</tissue>
    </source>
</reference>
<dbReference type="EMBL" id="JAGTTL010000002">
    <property type="protein sequence ID" value="KAK6327179.1"/>
    <property type="molecule type" value="Genomic_DNA"/>
</dbReference>
<proteinExistence type="predicted"/>
<gene>
    <name evidence="1" type="ORF">J4Q44_G00028240</name>
</gene>
<sequence>MCSVYPRANLHRFWRPWRDDTEMGTTEEDVICLFDYMNKGLICQNSCLFRP</sequence>
<keyword evidence="2" id="KW-1185">Reference proteome</keyword>
<dbReference type="AlphaFoldDB" id="A0AAN8MCF0"/>
<organism evidence="1 2">
    <name type="scientific">Coregonus suidteri</name>
    <dbReference type="NCBI Taxonomy" id="861788"/>
    <lineage>
        <taxon>Eukaryota</taxon>
        <taxon>Metazoa</taxon>
        <taxon>Chordata</taxon>
        <taxon>Craniata</taxon>
        <taxon>Vertebrata</taxon>
        <taxon>Euteleostomi</taxon>
        <taxon>Actinopterygii</taxon>
        <taxon>Neopterygii</taxon>
        <taxon>Teleostei</taxon>
        <taxon>Protacanthopterygii</taxon>
        <taxon>Salmoniformes</taxon>
        <taxon>Salmonidae</taxon>
        <taxon>Coregoninae</taxon>
        <taxon>Coregonus</taxon>
    </lineage>
</organism>
<protein>
    <submittedName>
        <fullName evidence="1">Uncharacterized protein</fullName>
    </submittedName>
</protein>
<dbReference type="Proteomes" id="UP001356427">
    <property type="component" value="Unassembled WGS sequence"/>
</dbReference>